<feature type="transmembrane region" description="Helical" evidence="18">
    <location>
        <begin position="95"/>
        <end position="117"/>
    </location>
</feature>
<dbReference type="GO" id="GO:0005886">
    <property type="term" value="C:plasma membrane"/>
    <property type="evidence" value="ECO:0007669"/>
    <property type="project" value="UniProtKB-SubCell"/>
</dbReference>
<dbReference type="OrthoDB" id="9804503at2"/>
<evidence type="ECO:0000256" key="3">
    <source>
        <dbReference type="ARBA" id="ARBA00011649"/>
    </source>
</evidence>
<evidence type="ECO:0000256" key="5">
    <source>
        <dbReference type="ARBA" id="ARBA00022448"/>
    </source>
</evidence>
<evidence type="ECO:0000256" key="7">
    <source>
        <dbReference type="ARBA" id="ARBA00022617"/>
    </source>
</evidence>
<feature type="binding site" description="axial binding residue" evidence="16">
    <location>
        <position position="212"/>
    </location>
    <ligand>
        <name>heme b</name>
        <dbReference type="ChEBI" id="CHEBI:60344"/>
        <label>b566</label>
    </ligand>
    <ligandPart>
        <name>Fe</name>
        <dbReference type="ChEBI" id="CHEBI:18248"/>
    </ligandPart>
</feature>
<evidence type="ECO:0000313" key="21">
    <source>
        <dbReference type="EMBL" id="SLN09989.1"/>
    </source>
</evidence>
<comment type="cofactor">
    <cofactor evidence="16">
        <name>heme</name>
        <dbReference type="ChEBI" id="CHEBI:30413"/>
    </cofactor>
    <text evidence="16">Binds 2 heme groups non-covalently.</text>
</comment>
<dbReference type="PIRSF" id="PIRSF038885">
    <property type="entry name" value="COB"/>
    <property type="match status" value="1"/>
</dbReference>
<feature type="transmembrane region" description="Helical" evidence="18">
    <location>
        <begin position="388"/>
        <end position="411"/>
    </location>
</feature>
<dbReference type="InterPro" id="IPR030689">
    <property type="entry name" value="Cytochrome_b"/>
</dbReference>
<evidence type="ECO:0000313" key="22">
    <source>
        <dbReference type="Proteomes" id="UP000193862"/>
    </source>
</evidence>
<comment type="subunit">
    <text evidence="3 17">The main subunits of complex b-c1 are: cytochrome b, cytochrome c1 and the Rieske protein.</text>
</comment>
<evidence type="ECO:0000256" key="9">
    <source>
        <dbReference type="ARBA" id="ARBA00022692"/>
    </source>
</evidence>
<dbReference type="PROSITE" id="PS51003">
    <property type="entry name" value="CYTB_CTER"/>
    <property type="match status" value="1"/>
</dbReference>
<dbReference type="AlphaFoldDB" id="A0A1Y5R648"/>
<evidence type="ECO:0000256" key="6">
    <source>
        <dbReference type="ARBA" id="ARBA00022475"/>
    </source>
</evidence>
<organism evidence="21 22">
    <name type="scientific">Aquimixticola soesokkakensis</name>
    <dbReference type="NCBI Taxonomy" id="1519096"/>
    <lineage>
        <taxon>Bacteria</taxon>
        <taxon>Pseudomonadati</taxon>
        <taxon>Pseudomonadota</taxon>
        <taxon>Alphaproteobacteria</taxon>
        <taxon>Rhodobacterales</taxon>
        <taxon>Paracoccaceae</taxon>
        <taxon>Aquimixticola</taxon>
    </lineage>
</organism>
<keyword evidence="22" id="KW-1185">Reference proteome</keyword>
<dbReference type="GO" id="GO:0022904">
    <property type="term" value="P:respiratory electron transport chain"/>
    <property type="evidence" value="ECO:0007669"/>
    <property type="project" value="InterPro"/>
</dbReference>
<keyword evidence="11 17" id="KW-0249">Electron transport</keyword>
<keyword evidence="6" id="KW-1003">Cell membrane</keyword>
<dbReference type="InterPro" id="IPR048259">
    <property type="entry name" value="Cytochrome_b_N_euk/bac"/>
</dbReference>
<dbReference type="FunFam" id="1.20.810.10:FF:000010">
    <property type="entry name" value="Cytochrome b"/>
    <property type="match status" value="1"/>
</dbReference>
<keyword evidence="5 17" id="KW-0813">Transport</keyword>
<comment type="similarity">
    <text evidence="17">Belongs to the cytochrome b family.</text>
</comment>
<dbReference type="SUPFAM" id="SSF81648">
    <property type="entry name" value="a domain/subunit of cytochrome bc1 complex (Ubiquinol-cytochrome c reductase)"/>
    <property type="match status" value="1"/>
</dbReference>
<feature type="binding site" evidence="15">
    <location>
        <position position="217"/>
    </location>
    <ligand>
        <name>a ubiquinone</name>
        <dbReference type="ChEBI" id="CHEBI:16389"/>
    </ligand>
</feature>
<keyword evidence="14 18" id="KW-0472">Membrane</keyword>
<dbReference type="Gene3D" id="1.20.810.10">
    <property type="entry name" value="Cytochrome Bc1 Complex, Chain C"/>
    <property type="match status" value="1"/>
</dbReference>
<evidence type="ECO:0000256" key="11">
    <source>
        <dbReference type="ARBA" id="ARBA00022982"/>
    </source>
</evidence>
<dbReference type="PANTHER" id="PTHR19271:SF16">
    <property type="entry name" value="CYTOCHROME B"/>
    <property type="match status" value="1"/>
</dbReference>
<feature type="transmembrane region" description="Helical" evidence="18">
    <location>
        <begin position="362"/>
        <end position="382"/>
    </location>
</feature>
<feature type="binding site" description="axial binding residue" evidence="16">
    <location>
        <position position="111"/>
    </location>
    <ligand>
        <name>heme b</name>
        <dbReference type="ChEBI" id="CHEBI:60344"/>
        <label>b566</label>
    </ligand>
    <ligandPart>
        <name>Fe</name>
        <dbReference type="ChEBI" id="CHEBI:18248"/>
    </ligandPart>
</feature>
<dbReference type="SUPFAM" id="SSF81342">
    <property type="entry name" value="Transmembrane di-heme cytochromes"/>
    <property type="match status" value="1"/>
</dbReference>
<keyword evidence="9 17" id="KW-0812">Transmembrane</keyword>
<dbReference type="CDD" id="cd00284">
    <property type="entry name" value="Cytochrome_b_N"/>
    <property type="match status" value="1"/>
</dbReference>
<comment type="subcellular location">
    <subcellularLocation>
        <location evidence="2">Cell membrane</location>
        <topology evidence="2">Multi-pass membrane protein</topology>
    </subcellularLocation>
</comment>
<dbReference type="PANTHER" id="PTHR19271">
    <property type="entry name" value="CYTOCHROME B"/>
    <property type="match status" value="1"/>
</dbReference>
<feature type="transmembrane region" description="Helical" evidence="18">
    <location>
        <begin position="44"/>
        <end position="69"/>
    </location>
</feature>
<keyword evidence="12 18" id="KW-1133">Transmembrane helix</keyword>
<reference evidence="21 22" key="1">
    <citation type="submission" date="2017-03" db="EMBL/GenBank/DDBJ databases">
        <authorList>
            <person name="Afonso C.L."/>
            <person name="Miller P.J."/>
            <person name="Scott M.A."/>
            <person name="Spackman E."/>
            <person name="Goraichik I."/>
            <person name="Dimitrov K.M."/>
            <person name="Suarez D.L."/>
            <person name="Swayne D.E."/>
        </authorList>
    </citation>
    <scope>NUCLEOTIDE SEQUENCE [LARGE SCALE GENOMIC DNA]</scope>
    <source>
        <strain evidence="21 22">CECT 8620</strain>
    </source>
</reference>
<feature type="transmembrane region" description="Helical" evidence="18">
    <location>
        <begin position="129"/>
        <end position="149"/>
    </location>
</feature>
<keyword evidence="7 16" id="KW-0349">Heme</keyword>
<evidence type="ECO:0000256" key="13">
    <source>
        <dbReference type="ARBA" id="ARBA00023004"/>
    </source>
</evidence>
<dbReference type="GO" id="GO:0046872">
    <property type="term" value="F:metal ion binding"/>
    <property type="evidence" value="ECO:0007669"/>
    <property type="project" value="UniProtKB-KW"/>
</dbReference>
<evidence type="ECO:0000256" key="18">
    <source>
        <dbReference type="SAM" id="Phobius"/>
    </source>
</evidence>
<dbReference type="Pfam" id="PF00032">
    <property type="entry name" value="Cytochrom_B_C"/>
    <property type="match status" value="1"/>
</dbReference>
<evidence type="ECO:0000256" key="12">
    <source>
        <dbReference type="ARBA" id="ARBA00022989"/>
    </source>
</evidence>
<sequence>MSGIPHDHYEPKTGGEKWVHKRLPIVGLVYDTLMIPTPKNLNWWWIWGIVLAYCLVHMIVTGIVLVMHYTPHVDYAFASVEHIMRDVNGGHFIRYMHANGASLFFFAVYIHIFRGLFFGSYKAPREITWIVGMIIYLLMMATGFMGYVLPWGQMSFWGATVITGLFGAIPFIGEPIQMWLLGGPAVDNATLNRFFSLHYLLPFVIAGLVIVHIWAFHNTGNNNPTGVDVRTGSKEEAKKDTLPFWPYFVIKDVFALAVVLAVFFAIVGFMPNYLGHPDNYIMANPLATPAHIVPEWYFLPFYAILRAFTADVWLVQLVSFFTGGIVDAKFFGVVAMFGAIAVMALVPWLDTSSVRSGRYRPVFKWFFVVLVIDFLGLMWVGSQTPTTFTSWFSLIASAYWFGYFLVILPLLGLIEKPLTPPATIEDDFISHYPDAAKAPAE</sequence>
<feature type="binding site" description="axial binding residue" evidence="16">
    <location>
        <position position="198"/>
    </location>
    <ligand>
        <name>heme b</name>
        <dbReference type="ChEBI" id="CHEBI:60344"/>
        <label>b562</label>
    </ligand>
    <ligandPart>
        <name>Fe</name>
        <dbReference type="ChEBI" id="CHEBI:18248"/>
    </ligandPart>
</feature>
<feature type="transmembrane region" description="Helical" evidence="18">
    <location>
        <begin position="194"/>
        <end position="215"/>
    </location>
</feature>
<keyword evidence="8 17" id="KW-0679">Respiratory chain</keyword>
<comment type="function">
    <text evidence="1 17">Component of the ubiquinol-cytochrome c reductase complex (complex III or cytochrome b-c1 complex), which is a respiratory chain that generates an electrochemical potential coupled to ATP synthesis.</text>
</comment>
<evidence type="ECO:0000256" key="15">
    <source>
        <dbReference type="PIRSR" id="PIRSR038885-1"/>
    </source>
</evidence>
<dbReference type="GO" id="GO:0016491">
    <property type="term" value="F:oxidoreductase activity"/>
    <property type="evidence" value="ECO:0007669"/>
    <property type="project" value="InterPro"/>
</dbReference>
<protein>
    <recommendedName>
        <fullName evidence="4 17">Cytochrome b</fullName>
    </recommendedName>
</protein>
<dbReference type="GO" id="GO:0008121">
    <property type="term" value="F:quinol-cytochrome-c reductase activity"/>
    <property type="evidence" value="ECO:0007669"/>
    <property type="project" value="InterPro"/>
</dbReference>
<feature type="binding site" description="axial binding residue" evidence="16">
    <location>
        <position position="97"/>
    </location>
    <ligand>
        <name>heme b</name>
        <dbReference type="ChEBI" id="CHEBI:60344"/>
        <label>b562</label>
    </ligand>
    <ligandPart>
        <name>Fe</name>
        <dbReference type="ChEBI" id="CHEBI:18248"/>
    </ligandPart>
</feature>
<feature type="transmembrane region" description="Helical" evidence="18">
    <location>
        <begin position="155"/>
        <end position="173"/>
    </location>
</feature>
<feature type="domain" description="Cytochrome b/b6 N-terminal region profile" evidence="19">
    <location>
        <begin position="15"/>
        <end position="225"/>
    </location>
</feature>
<evidence type="ECO:0000256" key="2">
    <source>
        <dbReference type="ARBA" id="ARBA00004651"/>
    </source>
</evidence>
<dbReference type="InterPro" id="IPR027387">
    <property type="entry name" value="Cytb/b6-like_sf"/>
</dbReference>
<dbReference type="InterPro" id="IPR036150">
    <property type="entry name" value="Cyt_b/b6_C_sf"/>
</dbReference>
<dbReference type="Pfam" id="PF00033">
    <property type="entry name" value="Cytochrome_B"/>
    <property type="match status" value="1"/>
</dbReference>
<feature type="domain" description="Cytochrome b/b6 C-terminal region profile" evidence="20">
    <location>
        <begin position="234"/>
        <end position="422"/>
    </location>
</feature>
<evidence type="ECO:0000256" key="8">
    <source>
        <dbReference type="ARBA" id="ARBA00022660"/>
    </source>
</evidence>
<evidence type="ECO:0000259" key="20">
    <source>
        <dbReference type="PROSITE" id="PS51003"/>
    </source>
</evidence>
<proteinExistence type="inferred from homology"/>
<dbReference type="EMBL" id="FWFS01000001">
    <property type="protein sequence ID" value="SLN09989.1"/>
    <property type="molecule type" value="Genomic_DNA"/>
</dbReference>
<accession>A0A1Y5R648</accession>
<dbReference type="InterPro" id="IPR016174">
    <property type="entry name" value="Di-haem_cyt_TM"/>
</dbReference>
<dbReference type="GO" id="GO:0045275">
    <property type="term" value="C:respiratory chain complex III"/>
    <property type="evidence" value="ECO:0007669"/>
    <property type="project" value="InterPro"/>
</dbReference>
<feature type="transmembrane region" description="Helical" evidence="18">
    <location>
        <begin position="330"/>
        <end position="350"/>
    </location>
</feature>
<dbReference type="InterPro" id="IPR005797">
    <property type="entry name" value="Cyt_b/b6_N"/>
</dbReference>
<evidence type="ECO:0000256" key="17">
    <source>
        <dbReference type="RuleBase" id="RU003385"/>
    </source>
</evidence>
<evidence type="ECO:0000256" key="16">
    <source>
        <dbReference type="PIRSR" id="PIRSR038885-2"/>
    </source>
</evidence>
<dbReference type="PROSITE" id="PS51002">
    <property type="entry name" value="CYTB_NTER"/>
    <property type="match status" value="1"/>
</dbReference>
<feature type="transmembrane region" description="Helical" evidence="18">
    <location>
        <begin position="253"/>
        <end position="275"/>
    </location>
</feature>
<keyword evidence="13 16" id="KW-0408">Iron</keyword>
<evidence type="ECO:0000256" key="10">
    <source>
        <dbReference type="ARBA" id="ARBA00022723"/>
    </source>
</evidence>
<dbReference type="RefSeq" id="WP_085834788.1">
    <property type="nucleotide sequence ID" value="NZ_FWFS01000001.1"/>
</dbReference>
<evidence type="ECO:0000256" key="4">
    <source>
        <dbReference type="ARBA" id="ARBA00013531"/>
    </source>
</evidence>
<feature type="transmembrane region" description="Helical" evidence="18">
    <location>
        <begin position="296"/>
        <end position="318"/>
    </location>
</feature>
<keyword evidence="10 16" id="KW-0479">Metal-binding</keyword>
<evidence type="ECO:0000259" key="19">
    <source>
        <dbReference type="PROSITE" id="PS51002"/>
    </source>
</evidence>
<gene>
    <name evidence="21" type="primary">petB</name>
    <name evidence="21" type="ORF">AQS8620_00010</name>
</gene>
<name>A0A1Y5R648_9RHOB</name>
<dbReference type="Proteomes" id="UP000193862">
    <property type="component" value="Unassembled WGS sequence"/>
</dbReference>
<evidence type="ECO:0000256" key="14">
    <source>
        <dbReference type="ARBA" id="ARBA00023136"/>
    </source>
</evidence>
<evidence type="ECO:0000256" key="1">
    <source>
        <dbReference type="ARBA" id="ARBA00002444"/>
    </source>
</evidence>
<comment type="cofactor">
    <cofactor evidence="17">
        <name>heme b</name>
        <dbReference type="ChEBI" id="CHEBI:60344"/>
    </cofactor>
    <text evidence="17">Binds 2 heme groups non-covalently.</text>
</comment>
<dbReference type="InterPro" id="IPR005798">
    <property type="entry name" value="Cyt_b/b6_C"/>
</dbReference>